<gene>
    <name evidence="1" type="ORF">CRV06_04515</name>
</gene>
<dbReference type="Proteomes" id="UP000290191">
    <property type="component" value="Unassembled WGS sequence"/>
</dbReference>
<dbReference type="PANTHER" id="PTHR19288:SF46">
    <property type="entry name" value="HALOACID DEHALOGENASE-LIKE HYDROLASE DOMAIN-CONTAINING PROTEIN 2"/>
    <property type="match status" value="1"/>
</dbReference>
<keyword evidence="2" id="KW-1185">Reference proteome</keyword>
<dbReference type="STRING" id="877500.GCA_000935065_01353"/>
<protein>
    <submittedName>
        <fullName evidence="1">HAD family hydrolase</fullName>
    </submittedName>
</protein>
<name>A0A4Q0Y368_9BACT</name>
<organism evidence="1 2">
    <name type="scientific">Halarcobacter anaerophilus</name>
    <dbReference type="NCBI Taxonomy" id="877500"/>
    <lineage>
        <taxon>Bacteria</taxon>
        <taxon>Pseudomonadati</taxon>
        <taxon>Campylobacterota</taxon>
        <taxon>Epsilonproteobacteria</taxon>
        <taxon>Campylobacterales</taxon>
        <taxon>Arcobacteraceae</taxon>
        <taxon>Halarcobacter</taxon>
    </lineage>
</organism>
<dbReference type="InterPro" id="IPR036412">
    <property type="entry name" value="HAD-like_sf"/>
</dbReference>
<dbReference type="SUPFAM" id="SSF56784">
    <property type="entry name" value="HAD-like"/>
    <property type="match status" value="1"/>
</dbReference>
<dbReference type="AlphaFoldDB" id="A0A4Q0Y368"/>
<dbReference type="Pfam" id="PF13344">
    <property type="entry name" value="Hydrolase_6"/>
    <property type="match status" value="1"/>
</dbReference>
<dbReference type="Pfam" id="PF13242">
    <property type="entry name" value="Hydrolase_like"/>
    <property type="match status" value="1"/>
</dbReference>
<evidence type="ECO:0000313" key="2">
    <source>
        <dbReference type="Proteomes" id="UP000290191"/>
    </source>
</evidence>
<proteinExistence type="predicted"/>
<dbReference type="NCBIfam" id="TIGR01460">
    <property type="entry name" value="HAD-SF-IIA"/>
    <property type="match status" value="1"/>
</dbReference>
<dbReference type="Gene3D" id="3.40.50.1000">
    <property type="entry name" value="HAD superfamily/HAD-like"/>
    <property type="match status" value="2"/>
</dbReference>
<dbReference type="InterPro" id="IPR023214">
    <property type="entry name" value="HAD_sf"/>
</dbReference>
<dbReference type="OrthoDB" id="5338687at2"/>
<accession>A0A4Q0Y368</accession>
<dbReference type="GO" id="GO:0005737">
    <property type="term" value="C:cytoplasm"/>
    <property type="evidence" value="ECO:0007669"/>
    <property type="project" value="TreeGrafter"/>
</dbReference>
<keyword evidence="1" id="KW-0378">Hydrolase</keyword>
<reference evidence="1 2" key="1">
    <citation type="submission" date="2017-10" db="EMBL/GenBank/DDBJ databases">
        <title>Genomics of the genus Arcobacter.</title>
        <authorList>
            <person name="Perez-Cataluna A."/>
            <person name="Figueras M.J."/>
        </authorList>
    </citation>
    <scope>NUCLEOTIDE SEQUENCE [LARGE SCALE GENOMIC DNA]</scope>
    <source>
        <strain evidence="1 2">DSM 24636</strain>
    </source>
</reference>
<dbReference type="EMBL" id="PDKO01000002">
    <property type="protein sequence ID" value="RXJ64203.1"/>
    <property type="molecule type" value="Genomic_DNA"/>
</dbReference>
<evidence type="ECO:0000313" key="1">
    <source>
        <dbReference type="EMBL" id="RXJ64203.1"/>
    </source>
</evidence>
<sequence length="259" mass="29564">MKKGFFIDVQGTLIDDIAKKPIKGACEFIKYLNNNNIPYVVITNNSKHKSEDFIEELKQKGFDIKNYIDPFYILKKVLKTKKIAAFGTDKFLEVLKQMGYQLDFKDFDSLIVSIRQDYTNEDYAKMIECAFKTDDLIAMHGTSTYSKEGKRYPGVGAIMSMIKFAVNKDYETVGKPSFEFYEKARKLIDLDFKNITVISDDMIGDLLGAKALKMKTNLVLSGKTKSKEEIVNTLDKKDLPDKIFNDMSEILASLKKGEI</sequence>
<comment type="caution">
    <text evidence="1">The sequence shown here is derived from an EMBL/GenBank/DDBJ whole genome shotgun (WGS) entry which is preliminary data.</text>
</comment>
<dbReference type="PANTHER" id="PTHR19288">
    <property type="entry name" value="4-NITROPHENYLPHOSPHATASE-RELATED"/>
    <property type="match status" value="1"/>
</dbReference>
<dbReference type="InterPro" id="IPR006357">
    <property type="entry name" value="HAD-SF_hydro_IIA"/>
</dbReference>
<dbReference type="GO" id="GO:0016791">
    <property type="term" value="F:phosphatase activity"/>
    <property type="evidence" value="ECO:0007669"/>
    <property type="project" value="TreeGrafter"/>
</dbReference>
<dbReference type="RefSeq" id="WP_129081516.1">
    <property type="nucleotide sequence ID" value="NZ_CP041070.1"/>
</dbReference>